<evidence type="ECO:0000313" key="1">
    <source>
        <dbReference type="EMBL" id="KAJ1678698.1"/>
    </source>
</evidence>
<accession>A0ACC1HUC7</accession>
<organism evidence="1 2">
    <name type="scientific">Spiromyces aspiralis</name>
    <dbReference type="NCBI Taxonomy" id="68401"/>
    <lineage>
        <taxon>Eukaryota</taxon>
        <taxon>Fungi</taxon>
        <taxon>Fungi incertae sedis</taxon>
        <taxon>Zoopagomycota</taxon>
        <taxon>Kickxellomycotina</taxon>
        <taxon>Kickxellomycetes</taxon>
        <taxon>Kickxellales</taxon>
        <taxon>Kickxellaceae</taxon>
        <taxon>Spiromyces</taxon>
    </lineage>
</organism>
<protein>
    <submittedName>
        <fullName evidence="1">Uncharacterized protein</fullName>
    </submittedName>
</protein>
<sequence>LQYGVIPDLEKQLKEAGRSESKAHEEAPGLLNDRVTSEDIAAVVSRATGIPISNLLRSEREKLLHMEDALKRRVVGQDEAVRAVSEAVRLSRSGLTSTHRPIASFFFMGPTGSGKTELCKAIAQFLFDSDSAITRIDMSEYMERFSVSRLIGAPPGYVGYDQGGELTEAVRRKPYSVVLLDEMEKAHSDVANMLLQVLDDGRLTDSQGRTIDFRNTILIMTSNLGSELLMSEDPGSMGSSVRQQVADRVRQHFSPEFANRIDEIVVFNRLSRDALRGIVDVRLREIQQQLDDRRIILHVSDAAKKWLADHGYEPVYGARPLNRLIHKVILNPLARALIEGSIRDSEEVKIDVETTGRHISGKEETQLIVHKNHEPIIADHETEAAPLDVEFHNISKQSPRDSKIN</sequence>
<proteinExistence type="predicted"/>
<keyword evidence="2" id="KW-1185">Reference proteome</keyword>
<reference evidence="1" key="1">
    <citation type="submission" date="2022-06" db="EMBL/GenBank/DDBJ databases">
        <title>Phylogenomic reconstructions and comparative analyses of Kickxellomycotina fungi.</title>
        <authorList>
            <person name="Reynolds N.K."/>
            <person name="Stajich J.E."/>
            <person name="Barry K."/>
            <person name="Grigoriev I.V."/>
            <person name="Crous P."/>
            <person name="Smith M.E."/>
        </authorList>
    </citation>
    <scope>NUCLEOTIDE SEQUENCE</scope>
    <source>
        <strain evidence="1">RSA 2271</strain>
    </source>
</reference>
<comment type="caution">
    <text evidence="1">The sequence shown here is derived from an EMBL/GenBank/DDBJ whole genome shotgun (WGS) entry which is preliminary data.</text>
</comment>
<evidence type="ECO:0000313" key="2">
    <source>
        <dbReference type="Proteomes" id="UP001145114"/>
    </source>
</evidence>
<feature type="non-terminal residue" evidence="1">
    <location>
        <position position="1"/>
    </location>
</feature>
<dbReference type="Proteomes" id="UP001145114">
    <property type="component" value="Unassembled WGS sequence"/>
</dbReference>
<gene>
    <name evidence="1" type="ORF">EV182_003531</name>
</gene>
<dbReference type="EMBL" id="JAMZIH010000930">
    <property type="protein sequence ID" value="KAJ1678698.1"/>
    <property type="molecule type" value="Genomic_DNA"/>
</dbReference>
<name>A0ACC1HUC7_9FUNG</name>